<dbReference type="PIRSF" id="PIRSF000538">
    <property type="entry name" value="GlpK"/>
    <property type="match status" value="1"/>
</dbReference>
<sequence length="485" mass="51188">MFLGLDLGTSGLRGIVTTEDGTVVAEAEAAVPTSTPHPGWSEQNPGHWTVACQQVVADLRAADAGAFAAIRGIGISGHMHGATLLDASGRVLRHCIMWNDTRSAAEAAALDAMAEMRTQTGNIVFPGFTAPKLDWLRTHEPDIYVQVAKVLLPKDYLRFWLTGSYISDMSDSAGTAWMDVGARGWSDRALELSHMTGAQMPDLVEGSAVGGHLSEELCQTWGLQGPVIVAGGAGDNAAAACGIGCVNEGQGFLSLGTSGVLLLARETYAPAPETAVHTFCHAIPNRWVQMGVMLSATNSLNWLSRNLGQSPADLAQALPDQITSPAKMTFLPYLSGERTPHNNADIRAALLGADVASGPQDMTQAVMEGVAFALRDNLEALRATGADVEQLVAVGGGTRSRFWLETLATVLNVPLALPAGSELGAAIGAARLAICAVTARTPDEVMTPPEIAEVIEPRADLVEAYELAYNRFRAYYTVLSPMART</sequence>
<dbReference type="InterPro" id="IPR043129">
    <property type="entry name" value="ATPase_NBD"/>
</dbReference>
<dbReference type="InterPro" id="IPR050406">
    <property type="entry name" value="FGGY_Carb_Kinase"/>
</dbReference>
<comment type="function">
    <text evidence="8">Catalyzes the phosphorylation of D-xylulose to D-xylulose 5-phosphate.</text>
</comment>
<evidence type="ECO:0000256" key="1">
    <source>
        <dbReference type="ARBA" id="ARBA00009156"/>
    </source>
</evidence>
<evidence type="ECO:0000256" key="3">
    <source>
        <dbReference type="ARBA" id="ARBA00022679"/>
    </source>
</evidence>
<evidence type="ECO:0000256" key="2">
    <source>
        <dbReference type="ARBA" id="ARBA00022629"/>
    </source>
</evidence>
<evidence type="ECO:0000256" key="5">
    <source>
        <dbReference type="ARBA" id="ARBA00022777"/>
    </source>
</evidence>
<evidence type="ECO:0000313" key="12">
    <source>
        <dbReference type="EMBL" id="MQQ10170.1"/>
    </source>
</evidence>
<dbReference type="InterPro" id="IPR018484">
    <property type="entry name" value="FGGY_N"/>
</dbReference>
<dbReference type="InterPro" id="IPR006000">
    <property type="entry name" value="Xylulokinase"/>
</dbReference>
<dbReference type="EC" id="2.7.1.17" evidence="8 9"/>
<name>A0A843YFC5_9RHOB</name>
<evidence type="ECO:0000256" key="4">
    <source>
        <dbReference type="ARBA" id="ARBA00022741"/>
    </source>
</evidence>
<dbReference type="Gene3D" id="3.30.420.40">
    <property type="match status" value="2"/>
</dbReference>
<dbReference type="InterPro" id="IPR000577">
    <property type="entry name" value="Carb_kinase_FGGY"/>
</dbReference>
<keyword evidence="4 8" id="KW-0547">Nucleotide-binding</keyword>
<comment type="catalytic activity">
    <reaction evidence="8 9">
        <text>D-xylulose + ATP = D-xylulose 5-phosphate + ADP + H(+)</text>
        <dbReference type="Rhea" id="RHEA:10964"/>
        <dbReference type="ChEBI" id="CHEBI:15378"/>
        <dbReference type="ChEBI" id="CHEBI:17140"/>
        <dbReference type="ChEBI" id="CHEBI:30616"/>
        <dbReference type="ChEBI" id="CHEBI:57737"/>
        <dbReference type="ChEBI" id="CHEBI:456216"/>
        <dbReference type="EC" id="2.7.1.17"/>
    </reaction>
</comment>
<dbReference type="InterPro" id="IPR018483">
    <property type="entry name" value="Carb_kinase_FGGY_CS"/>
</dbReference>
<evidence type="ECO:0000256" key="7">
    <source>
        <dbReference type="ARBA" id="ARBA00023277"/>
    </source>
</evidence>
<dbReference type="SUPFAM" id="SSF53067">
    <property type="entry name" value="Actin-like ATPase domain"/>
    <property type="match status" value="2"/>
</dbReference>
<dbReference type="PANTHER" id="PTHR43095">
    <property type="entry name" value="SUGAR KINASE"/>
    <property type="match status" value="1"/>
</dbReference>
<feature type="domain" description="Carbohydrate kinase FGGY C-terminal" evidence="11">
    <location>
        <begin position="253"/>
        <end position="436"/>
    </location>
</feature>
<organism evidence="12 13">
    <name type="scientific">Tritonibacter litoralis</name>
    <dbReference type="NCBI Taxonomy" id="2662264"/>
    <lineage>
        <taxon>Bacteria</taxon>
        <taxon>Pseudomonadati</taxon>
        <taxon>Pseudomonadota</taxon>
        <taxon>Alphaproteobacteria</taxon>
        <taxon>Rhodobacterales</taxon>
        <taxon>Paracoccaceae</taxon>
        <taxon>Tritonibacter</taxon>
    </lineage>
</organism>
<dbReference type="NCBIfam" id="TIGR01312">
    <property type="entry name" value="XylB"/>
    <property type="match status" value="1"/>
</dbReference>
<keyword evidence="5 8" id="KW-0418">Kinase</keyword>
<comment type="similarity">
    <text evidence="1 8 9">Belongs to the FGGY kinase family.</text>
</comment>
<dbReference type="PROSITE" id="PS00933">
    <property type="entry name" value="FGGY_KINASES_1"/>
    <property type="match status" value="1"/>
</dbReference>
<evidence type="ECO:0000256" key="8">
    <source>
        <dbReference type="HAMAP-Rule" id="MF_02220"/>
    </source>
</evidence>
<dbReference type="RefSeq" id="WP_153217144.1">
    <property type="nucleotide sequence ID" value="NZ_WIBF01000012.1"/>
</dbReference>
<dbReference type="GO" id="GO:0005524">
    <property type="term" value="F:ATP binding"/>
    <property type="evidence" value="ECO:0007669"/>
    <property type="project" value="UniProtKB-UniRule"/>
</dbReference>
<evidence type="ECO:0000256" key="9">
    <source>
        <dbReference type="RuleBase" id="RU364073"/>
    </source>
</evidence>
<feature type="active site" description="Proton acceptor" evidence="8">
    <location>
        <position position="235"/>
    </location>
</feature>
<evidence type="ECO:0000259" key="10">
    <source>
        <dbReference type="Pfam" id="PF00370"/>
    </source>
</evidence>
<dbReference type="Pfam" id="PF02782">
    <property type="entry name" value="FGGY_C"/>
    <property type="match status" value="1"/>
</dbReference>
<dbReference type="EMBL" id="WIBF01000012">
    <property type="protein sequence ID" value="MQQ10170.1"/>
    <property type="molecule type" value="Genomic_DNA"/>
</dbReference>
<evidence type="ECO:0000313" key="13">
    <source>
        <dbReference type="Proteomes" id="UP000444174"/>
    </source>
</evidence>
<keyword evidence="7 8" id="KW-0119">Carbohydrate metabolism</keyword>
<gene>
    <name evidence="8 9 12" type="primary">xylB</name>
    <name evidence="12" type="ORF">GFB49_17005</name>
</gene>
<dbReference type="PANTHER" id="PTHR43095:SF6">
    <property type="entry name" value="XYLULOSE KINASE"/>
    <property type="match status" value="1"/>
</dbReference>
<keyword evidence="6 8" id="KW-0067">ATP-binding</keyword>
<evidence type="ECO:0000259" key="11">
    <source>
        <dbReference type="Pfam" id="PF02782"/>
    </source>
</evidence>
<dbReference type="Proteomes" id="UP000444174">
    <property type="component" value="Unassembled WGS sequence"/>
</dbReference>
<keyword evidence="13" id="KW-1185">Reference proteome</keyword>
<protein>
    <recommendedName>
        <fullName evidence="8 9">Xylulose kinase</fullName>
        <shortName evidence="8 9">Xylulokinase</shortName>
        <ecNumber evidence="8 9">2.7.1.17</ecNumber>
    </recommendedName>
</protein>
<accession>A0A843YFC5</accession>
<feature type="site" description="Important for activity" evidence="8">
    <location>
        <position position="6"/>
    </location>
</feature>
<dbReference type="Pfam" id="PF00370">
    <property type="entry name" value="FGGY_N"/>
    <property type="match status" value="1"/>
</dbReference>
<keyword evidence="2 8" id="KW-0859">Xylose metabolism</keyword>
<comment type="caution">
    <text evidence="12">The sequence shown here is derived from an EMBL/GenBank/DDBJ whole genome shotgun (WGS) entry which is preliminary data.</text>
</comment>
<feature type="domain" description="Carbohydrate kinase FGGY N-terminal" evidence="10">
    <location>
        <begin position="1"/>
        <end position="242"/>
    </location>
</feature>
<dbReference type="GO" id="GO:0005998">
    <property type="term" value="P:xylulose catabolic process"/>
    <property type="evidence" value="ECO:0007669"/>
    <property type="project" value="UniProtKB-UniRule"/>
</dbReference>
<feature type="binding site" evidence="8">
    <location>
        <begin position="79"/>
        <end position="80"/>
    </location>
    <ligand>
        <name>substrate</name>
    </ligand>
</feature>
<dbReference type="InterPro" id="IPR018485">
    <property type="entry name" value="FGGY_C"/>
</dbReference>
<dbReference type="CDD" id="cd07808">
    <property type="entry name" value="ASKHA_NBD_FGGY_EcXK-like"/>
    <property type="match status" value="1"/>
</dbReference>
<evidence type="ECO:0000256" key="6">
    <source>
        <dbReference type="ARBA" id="ARBA00022840"/>
    </source>
</evidence>
<dbReference type="AlphaFoldDB" id="A0A843YFC5"/>
<keyword evidence="3 8" id="KW-0808">Transferase</keyword>
<proteinExistence type="inferred from homology"/>
<reference evidence="12 13" key="1">
    <citation type="submission" date="2019-10" db="EMBL/GenBank/DDBJ databases">
        <title>Epibacterium sp. nov., isolated from seawater.</title>
        <authorList>
            <person name="Zhang X."/>
            <person name="Li N."/>
        </authorList>
    </citation>
    <scope>NUCLEOTIDE SEQUENCE [LARGE SCALE GENOMIC DNA]</scope>
    <source>
        <strain evidence="12 13">SM1979</strain>
    </source>
</reference>
<dbReference type="GO" id="GO:0004856">
    <property type="term" value="F:D-xylulokinase activity"/>
    <property type="evidence" value="ECO:0007669"/>
    <property type="project" value="UniProtKB-UniRule"/>
</dbReference>
<dbReference type="GO" id="GO:0042732">
    <property type="term" value="P:D-xylose metabolic process"/>
    <property type="evidence" value="ECO:0007669"/>
    <property type="project" value="UniProtKB-KW"/>
</dbReference>
<dbReference type="HAMAP" id="MF_02220">
    <property type="entry name" value="XylB"/>
    <property type="match status" value="1"/>
</dbReference>